<evidence type="ECO:0000256" key="1">
    <source>
        <dbReference type="SAM" id="MobiDB-lite"/>
    </source>
</evidence>
<evidence type="ECO:0000313" key="2">
    <source>
        <dbReference type="EMBL" id="CAK0830363.1"/>
    </source>
</evidence>
<keyword evidence="3" id="KW-1185">Reference proteome</keyword>
<sequence length="1664" mass="176793">MDARGGGVVASVGELLGDGMGPEVVGDDDEAAAALEGLEPSPADPLVIEPNSFFLSTGFNGDGGQQCDFAWLALRVTGAPEQLVRARFFFTDDARWDWWAASPGVAGGISPSALLHICAGEPRGVEAPAGCDELVHVVDARRLEAEDIAEVFSNCLPRNPEAVWPADLLGPRAARLTAPRLSARPTKETERTAVGHSAPLDGPLGDSALSARAAGLPLNLEPARDELRARLAAARGRFASAAPGAAAAGAPLGSAEGGPSEGKPKKRGLAEALAERLANVAKASSAEAARGSSGPVAAAVASEGAAGAGAKELATALMAALKSSATQAAGSSGAGAASDPLRAADGAAATGGLATKRAHCRLSELTLMQMAEFLGAVEADAARLKAAQVAVGDGHWGAAKWLELIHAEDEPTTLRNEEEEMIRSIEPGELKLEELSSRLRRAPKGSARAGDAPPNQRVAQLDNTAETLPAGGLQAPRNFKAARVVCPGKDGETSTESRGQRRLQTLPWLLEQRELASASLPRGTRGLPAAGCAARVAGAWRNEVAVQFGAIITSIDMTVHLVQLGERHPGSPGTFSREFAERVSTLCGSGRRVRDLLPLPLPCLLAVRRWCTSRDAGRRCRARPFARQVADEAWLLLAVAALNCKYFGRCRKGWRHRPILSQVQQQATGFLEPRVVDFVGGPLEQVSAPAADAALGEATVGYSGEAVAKALPCVLADLASSGLPQREHATVLGALDFVEHDVPEWLASPEKALLPEADWPDPRPRARANIVDRAGWHELAVRLAELRIAAVLSEDLFVGVRREPLLNGPIAVAKEGKPGPGGERVTRLILNMVLGNALLEPPVGEASLLVPSASWAPLRVPEGKRLLWTGDDQRGAFFVWRAPEAWHPYMAVGRSLASALFGRPERQECVAPAVIATGWMLAAPIFQRIHRRLRRLPPPRGAGLPPELEWHKDEARPIVEPGSGCEAAWWQVYIDDLGAPEIVDEARARQFGGAEADCQQCVRESYRCAGPKVLSTAALCLAMWSQERVPWRVCMMDLGKLRPPLRARVEGMVTVPGASEFGGGVCASTSPRGEAALALKFVRQVVDHLGVGTRLLNMPVDPRRGELFDGIGGLAVSLSKLPVRIVACVTAETDAKARHVVQLRWPGAIGGGGATRGNEGRVQDLFDTFSETVDAGVAGTGGGLHGRRGSLCYEVPWIFWLLRQTFGRRFYALLENVARMAPPLRLVDKGRYLEVMADNGPLLVIERTLQHVLLAESALARPPLSVPEITRVGQCRETWGQRGGFEDSSGDPNIEEARFSDHRAQGSQQQLLHAASAGGWIVMAIAADMYPPIGRHRADERHRRGRVLPVAQAWRRLDLSWALRKAWRRVEPAERTLPFTPDIAAGMASLAVEAGAFDLSCLLLVSFEGLLRGGEAFALTVGDVFGRGTQSCSISRRPRPQLARSALRALAHGQGLPGRYSRQLAWRRGASDFFLRSSSMEAAIGRRSWASSMTARICVEGAEADLARAWPADQAPATPQRFQPHPRSVAFRGGGPGSPSLWGGASSEEDAREPARAEPPPPGRRRSAGRRVVLGRPAAAPAAAAPRGAGRGSPQLPRRCAAEEDAEALLGKFMVEAKYGVPPGDLAAGARPRAEEGAGGALKRGASRTVTLLPPKRRRLLGGA</sequence>
<protein>
    <submittedName>
        <fullName evidence="2">Uncharacterized protein</fullName>
    </submittedName>
</protein>
<feature type="compositionally biased region" description="Basic residues" evidence="1">
    <location>
        <begin position="1655"/>
        <end position="1664"/>
    </location>
</feature>
<feature type="region of interest" description="Disordered" evidence="1">
    <location>
        <begin position="177"/>
        <end position="206"/>
    </location>
</feature>
<gene>
    <name evidence="2" type="ORF">PCOR1329_LOCUS29019</name>
</gene>
<feature type="region of interest" description="Disordered" evidence="1">
    <location>
        <begin position="1514"/>
        <end position="1601"/>
    </location>
</feature>
<dbReference type="Proteomes" id="UP001189429">
    <property type="component" value="Unassembled WGS sequence"/>
</dbReference>
<feature type="region of interest" description="Disordered" evidence="1">
    <location>
        <begin position="1628"/>
        <end position="1664"/>
    </location>
</feature>
<dbReference type="EMBL" id="CAUYUJ010010835">
    <property type="protein sequence ID" value="CAK0830363.1"/>
    <property type="molecule type" value="Genomic_DNA"/>
</dbReference>
<feature type="compositionally biased region" description="Low complexity" evidence="1">
    <location>
        <begin position="245"/>
        <end position="254"/>
    </location>
</feature>
<comment type="caution">
    <text evidence="2">The sequence shown here is derived from an EMBL/GenBank/DDBJ whole genome shotgun (WGS) entry which is preliminary data.</text>
</comment>
<accession>A0ABN9SE93</accession>
<name>A0ABN9SE93_9DINO</name>
<evidence type="ECO:0000313" key="3">
    <source>
        <dbReference type="Proteomes" id="UP001189429"/>
    </source>
</evidence>
<reference evidence="2" key="1">
    <citation type="submission" date="2023-10" db="EMBL/GenBank/DDBJ databases">
        <authorList>
            <person name="Chen Y."/>
            <person name="Shah S."/>
            <person name="Dougan E. K."/>
            <person name="Thang M."/>
            <person name="Chan C."/>
        </authorList>
    </citation>
    <scope>NUCLEOTIDE SEQUENCE [LARGE SCALE GENOMIC DNA]</scope>
</reference>
<feature type="compositionally biased region" description="Low complexity" evidence="1">
    <location>
        <begin position="1570"/>
        <end position="1588"/>
    </location>
</feature>
<organism evidence="2 3">
    <name type="scientific">Prorocentrum cordatum</name>
    <dbReference type="NCBI Taxonomy" id="2364126"/>
    <lineage>
        <taxon>Eukaryota</taxon>
        <taxon>Sar</taxon>
        <taxon>Alveolata</taxon>
        <taxon>Dinophyceae</taxon>
        <taxon>Prorocentrales</taxon>
        <taxon>Prorocentraceae</taxon>
        <taxon>Prorocentrum</taxon>
    </lineage>
</organism>
<feature type="region of interest" description="Disordered" evidence="1">
    <location>
        <begin position="245"/>
        <end position="268"/>
    </location>
</feature>
<proteinExistence type="predicted"/>